<gene>
    <name evidence="4" type="ORF">HLQ16_16635</name>
</gene>
<dbReference type="GO" id="GO:0043565">
    <property type="term" value="F:sequence-specific DNA binding"/>
    <property type="evidence" value="ECO:0007669"/>
    <property type="project" value="TreeGrafter"/>
</dbReference>
<dbReference type="SUPFAM" id="SSF53335">
    <property type="entry name" value="S-adenosyl-L-methionine-dependent methyltransferases"/>
    <property type="match status" value="1"/>
</dbReference>
<dbReference type="InterPro" id="IPR029063">
    <property type="entry name" value="SAM-dependent_MTases_sf"/>
</dbReference>
<dbReference type="PANTHER" id="PTHR30481">
    <property type="entry name" value="DNA ADENINE METHYLASE"/>
    <property type="match status" value="1"/>
</dbReference>
<evidence type="ECO:0000256" key="1">
    <source>
        <dbReference type="ARBA" id="ARBA00022603"/>
    </source>
</evidence>
<dbReference type="EMBL" id="JABEYB010000013">
    <property type="protein sequence ID" value="NNU77563.1"/>
    <property type="molecule type" value="Genomic_DNA"/>
</dbReference>
<dbReference type="RefSeq" id="WP_171298219.1">
    <property type="nucleotide sequence ID" value="NZ_JABEYB010000013.1"/>
</dbReference>
<accession>A0A7Y3WU06</accession>
<dbReference type="GO" id="GO:0009307">
    <property type="term" value="P:DNA restriction-modification system"/>
    <property type="evidence" value="ECO:0007669"/>
    <property type="project" value="InterPro"/>
</dbReference>
<keyword evidence="1 4" id="KW-0489">Methyltransferase</keyword>
<evidence type="ECO:0000256" key="3">
    <source>
        <dbReference type="ARBA" id="ARBA00022691"/>
    </source>
</evidence>
<dbReference type="InterPro" id="IPR012327">
    <property type="entry name" value="MeTrfase_D12"/>
</dbReference>
<keyword evidence="2" id="KW-0808">Transferase</keyword>
<dbReference type="GO" id="GO:1904047">
    <property type="term" value="F:S-adenosyl-L-methionine binding"/>
    <property type="evidence" value="ECO:0007669"/>
    <property type="project" value="TreeGrafter"/>
</dbReference>
<dbReference type="Pfam" id="PF02086">
    <property type="entry name" value="MethyltransfD12"/>
    <property type="match status" value="1"/>
</dbReference>
<protein>
    <submittedName>
        <fullName evidence="4">DNA adenine methylase</fullName>
    </submittedName>
</protein>
<sequence>MWIRRDIIAIIESPLNWYGGKGSNSQRKVLNSILDKIEKSQKRVMVDVFGGSGIVALNCIQEIIVYNDKFEGLYHFFKVLRDRSTNEDLIRRLQLTPYCQQEYIYCRNEWKNQTDPVEKARCFYVATLQSYNALGSMNAKKTWRRSKNPNDCRRGMSQNVSAWLNKIDEVIPDIIEKLRTFQITNDDALDCIDYWDSSDTVFYVDPPYVMNTRGSKNMYEIEYSDTEHSNLINKLIHVKGSAIVSGYDSQLYEPLLQMPWEKEIISSVTKMAGAKRIKINKGEEIIWYKF</sequence>
<dbReference type="AlphaFoldDB" id="A0A7Y3WU06"/>
<dbReference type="GO" id="GO:0009007">
    <property type="term" value="F:site-specific DNA-methyltransferase (adenine-specific) activity"/>
    <property type="evidence" value="ECO:0007669"/>
    <property type="project" value="UniProtKB-EC"/>
</dbReference>
<dbReference type="Gene3D" id="3.40.50.150">
    <property type="entry name" value="Vaccinia Virus protein VP39"/>
    <property type="match status" value="2"/>
</dbReference>
<dbReference type="GO" id="GO:0006298">
    <property type="term" value="P:mismatch repair"/>
    <property type="evidence" value="ECO:0007669"/>
    <property type="project" value="TreeGrafter"/>
</dbReference>
<keyword evidence="3" id="KW-0949">S-adenosyl-L-methionine</keyword>
<evidence type="ECO:0000313" key="5">
    <source>
        <dbReference type="Proteomes" id="UP000531659"/>
    </source>
</evidence>
<proteinExistence type="predicted"/>
<evidence type="ECO:0000313" key="4">
    <source>
        <dbReference type="EMBL" id="NNU77563.1"/>
    </source>
</evidence>
<reference evidence="4 5" key="1">
    <citation type="submission" date="2020-05" db="EMBL/GenBank/DDBJ databases">
        <title>Complete genome of Clostridium estertheticum subspecies estertheticum, isolated from Vacuum packed lamb meat from New Zealand imported to Switzerland.</title>
        <authorList>
            <person name="Wambui J."/>
            <person name="Stevens M.J.A."/>
            <person name="Stephan R."/>
        </authorList>
    </citation>
    <scope>NUCLEOTIDE SEQUENCE [LARGE SCALE GENOMIC DNA]</scope>
    <source>
        <strain evidence="4 5">CEST001</strain>
    </source>
</reference>
<dbReference type="GO" id="GO:0032259">
    <property type="term" value="P:methylation"/>
    <property type="evidence" value="ECO:0007669"/>
    <property type="project" value="UniProtKB-KW"/>
</dbReference>
<dbReference type="Proteomes" id="UP000531659">
    <property type="component" value="Unassembled WGS sequence"/>
</dbReference>
<evidence type="ECO:0000256" key="2">
    <source>
        <dbReference type="ARBA" id="ARBA00022679"/>
    </source>
</evidence>
<dbReference type="PANTHER" id="PTHR30481:SF4">
    <property type="entry name" value="SITE-SPECIFIC DNA-METHYLTRANSFERASE (ADENINE-SPECIFIC)"/>
    <property type="match status" value="1"/>
</dbReference>
<name>A0A7Y3WU06_9CLOT</name>
<organism evidence="4 5">
    <name type="scientific">Clostridium estertheticum</name>
    <dbReference type="NCBI Taxonomy" id="238834"/>
    <lineage>
        <taxon>Bacteria</taxon>
        <taxon>Bacillati</taxon>
        <taxon>Bacillota</taxon>
        <taxon>Clostridia</taxon>
        <taxon>Eubacteriales</taxon>
        <taxon>Clostridiaceae</taxon>
        <taxon>Clostridium</taxon>
    </lineage>
</organism>
<comment type="caution">
    <text evidence="4">The sequence shown here is derived from an EMBL/GenBank/DDBJ whole genome shotgun (WGS) entry which is preliminary data.</text>
</comment>